<evidence type="ECO:0000313" key="4">
    <source>
        <dbReference type="Proteomes" id="UP000195402"/>
    </source>
</evidence>
<dbReference type="InterPro" id="IPR002716">
    <property type="entry name" value="PIN_dom"/>
</dbReference>
<dbReference type="SUPFAM" id="SSF88723">
    <property type="entry name" value="PIN domain-like"/>
    <property type="match status" value="1"/>
</dbReference>
<dbReference type="Gene3D" id="3.40.50.1010">
    <property type="entry name" value="5'-nuclease"/>
    <property type="match status" value="1"/>
</dbReference>
<dbReference type="InterPro" id="IPR029060">
    <property type="entry name" value="PIN-like_dom_sf"/>
</dbReference>
<dbReference type="PANTHER" id="PTHR22593">
    <property type="entry name" value="TRANSMEMBRANE PROTEIN 18"/>
    <property type="match status" value="1"/>
</dbReference>
<dbReference type="OrthoDB" id="444265at2759"/>
<protein>
    <submittedName>
        <fullName evidence="3">Forkhead-associated (FHA) domain</fullName>
    </submittedName>
</protein>
<dbReference type="Proteomes" id="UP000195402">
    <property type="component" value="Unassembled WGS sequence"/>
</dbReference>
<organism evidence="3 4">
    <name type="scientific">Macleaya cordata</name>
    <name type="common">Five-seeded plume-poppy</name>
    <name type="synonym">Bocconia cordata</name>
    <dbReference type="NCBI Taxonomy" id="56857"/>
    <lineage>
        <taxon>Eukaryota</taxon>
        <taxon>Viridiplantae</taxon>
        <taxon>Streptophyta</taxon>
        <taxon>Embryophyta</taxon>
        <taxon>Tracheophyta</taxon>
        <taxon>Spermatophyta</taxon>
        <taxon>Magnoliopsida</taxon>
        <taxon>Ranunculales</taxon>
        <taxon>Papaveraceae</taxon>
        <taxon>Papaveroideae</taxon>
        <taxon>Macleaya</taxon>
    </lineage>
</organism>
<dbReference type="InterPro" id="IPR008984">
    <property type="entry name" value="SMAD_FHA_dom_sf"/>
</dbReference>
<dbReference type="EMBL" id="MVGT01003396">
    <property type="protein sequence ID" value="OVA04110.1"/>
    <property type="molecule type" value="Genomic_DNA"/>
</dbReference>
<name>A0A200Q0W4_MACCD</name>
<gene>
    <name evidence="3" type="ORF">BVC80_8677g2</name>
</gene>
<dbReference type="SUPFAM" id="SSF49879">
    <property type="entry name" value="SMAD/FHA domain"/>
    <property type="match status" value="1"/>
</dbReference>
<evidence type="ECO:0000259" key="2">
    <source>
        <dbReference type="PROSITE" id="PS50006"/>
    </source>
</evidence>
<dbReference type="Gene3D" id="2.60.200.20">
    <property type="match status" value="1"/>
</dbReference>
<feature type="domain" description="FHA" evidence="2">
    <location>
        <begin position="70"/>
        <end position="121"/>
    </location>
</feature>
<dbReference type="SMART" id="SM00240">
    <property type="entry name" value="FHA"/>
    <property type="match status" value="1"/>
</dbReference>
<accession>A0A200Q0W4</accession>
<dbReference type="FunCoup" id="A0A200Q0W4">
    <property type="interactions" value="261"/>
</dbReference>
<evidence type="ECO:0000313" key="3">
    <source>
        <dbReference type="EMBL" id="OVA04110.1"/>
    </source>
</evidence>
<comment type="caution">
    <text evidence="3">The sequence shown here is derived from an EMBL/GenBank/DDBJ whole genome shotgun (WGS) entry which is preliminary data.</text>
</comment>
<dbReference type="InParanoid" id="A0A200Q0W4"/>
<evidence type="ECO:0000256" key="1">
    <source>
        <dbReference type="SAM" id="MobiDB-lite"/>
    </source>
</evidence>
<dbReference type="STRING" id="56857.A0A200Q0W4"/>
<dbReference type="OMA" id="PFGSHIK"/>
<dbReference type="PANTHER" id="PTHR22593:SF8">
    <property type="entry name" value="FHA DOMAIN-CONTAINING PROTEIN PS1"/>
    <property type="match status" value="1"/>
</dbReference>
<sequence length="844" mass="94990">MADKREKEEREEKKIPVFTVLKNGSILKNIFLLDNPPPVPENESIESGAENGKKSWKSEKEEEEEKGEMLIVGRHPDCNIMLEHPSISRFHLRIYSKPSSRKLSVIDLSSAHGTWISDRKIEPEVRIDLNEGDTIRLGASTRVYRLHWFPLNCTFDVENLLISPNLERLLPIEEKEGEGQESNEIENQIPFEIDQNHIPSAPPMPENMNSSFTDDEEEEVLFVVPVFKEDENQSPLRRLELWSKALESDSAEEEVQLETPNQQIDKENHNPEALVSMNVLSEIEIQESPPIKSEKKSDMPNIWSRRGKSASSIQIQTGRSRAKNVEVSSTQVMEGEVVSRLLFLGLDPDAEEVLFTPDKENFTPRPVLGVKSMKKSGLEEIKNQNYSGSLKSKVINSNFNQIQTGRSRAKNVEVSSTQVMEGEVVSRVLFRGGEGEEEIFTPDKENFTPRPVLGMKSMKKGRLEEIKNQNCSGSSTSKVIISPNFDQEEGRLCSPGFDKENLTPIVLQDSKSKKSSSRDPVRLETEMILIKRQEGRVPFQSLLSPNSISKSKSEFSVPHISTTRSSNSVNCSQTIEKNCTSSHPDQSGGEANKRWNMVVDTSSLLNKDSWKSLKLLQGLKGTHLIIPRMVIRELDNLKRRGSLFRRATEVSSSSVLEWIEECMVKTSWWIHVQNSLEESMPIAPTPPASPQSLLSEGSSSSPFARSVPFSPFGSLMEIVSPTAQDHILECALLFKRIRNTEPLVLLTSDIALKIKAMAEGLICETAEEFRESLVNPYSARFLWGESIPRGSTWSCLDEAAVLREKKCYQFFPVKKTKAAEGAKGLKLILLHNSSHYGQIMNSVN</sequence>
<dbReference type="InterPro" id="IPR000253">
    <property type="entry name" value="FHA_dom"/>
</dbReference>
<proteinExistence type="predicted"/>
<feature type="compositionally biased region" description="Basic and acidic residues" evidence="1">
    <location>
        <begin position="51"/>
        <end position="60"/>
    </location>
</feature>
<feature type="region of interest" description="Disordered" evidence="1">
    <location>
        <begin position="291"/>
        <end position="310"/>
    </location>
</feature>
<dbReference type="Pfam" id="PF00498">
    <property type="entry name" value="FHA"/>
    <property type="match status" value="1"/>
</dbReference>
<reference evidence="3 4" key="1">
    <citation type="journal article" date="2017" name="Mol. Plant">
        <title>The Genome of Medicinal Plant Macleaya cordata Provides New Insights into Benzylisoquinoline Alkaloids Metabolism.</title>
        <authorList>
            <person name="Liu X."/>
            <person name="Liu Y."/>
            <person name="Huang P."/>
            <person name="Ma Y."/>
            <person name="Qing Z."/>
            <person name="Tang Q."/>
            <person name="Cao H."/>
            <person name="Cheng P."/>
            <person name="Zheng Y."/>
            <person name="Yuan Z."/>
            <person name="Zhou Y."/>
            <person name="Liu J."/>
            <person name="Tang Z."/>
            <person name="Zhuo Y."/>
            <person name="Zhang Y."/>
            <person name="Yu L."/>
            <person name="Huang J."/>
            <person name="Yang P."/>
            <person name="Peng Q."/>
            <person name="Zhang J."/>
            <person name="Jiang W."/>
            <person name="Zhang Z."/>
            <person name="Lin K."/>
            <person name="Ro D.K."/>
            <person name="Chen X."/>
            <person name="Xiong X."/>
            <person name="Shang Y."/>
            <person name="Huang S."/>
            <person name="Zeng J."/>
        </authorList>
    </citation>
    <scope>NUCLEOTIDE SEQUENCE [LARGE SCALE GENOMIC DNA]</scope>
    <source>
        <strain evidence="4">cv. BLH2017</strain>
        <tissue evidence="3">Root</tissue>
    </source>
</reference>
<dbReference type="AlphaFoldDB" id="A0A200Q0W4"/>
<dbReference type="PROSITE" id="PS50006">
    <property type="entry name" value="FHA_DOMAIN"/>
    <property type="match status" value="1"/>
</dbReference>
<feature type="region of interest" description="Disordered" evidence="1">
    <location>
        <begin position="33"/>
        <end position="65"/>
    </location>
</feature>
<dbReference type="CDD" id="cd09880">
    <property type="entry name" value="PIN_Smg5-6-like"/>
    <property type="match status" value="1"/>
</dbReference>
<keyword evidence="4" id="KW-1185">Reference proteome</keyword>
<dbReference type="Pfam" id="PF13638">
    <property type="entry name" value="PIN_4"/>
    <property type="match status" value="1"/>
</dbReference>
<dbReference type="GO" id="GO:0031965">
    <property type="term" value="C:nuclear membrane"/>
    <property type="evidence" value="ECO:0007669"/>
    <property type="project" value="TreeGrafter"/>
</dbReference>